<accession>A0A397T079</accession>
<dbReference type="EMBL" id="QKYT01000211">
    <property type="protein sequence ID" value="RIA89645.1"/>
    <property type="molecule type" value="Genomic_DNA"/>
</dbReference>
<keyword evidence="2" id="KW-1185">Reference proteome</keyword>
<dbReference type="AlphaFoldDB" id="A0A397T079"/>
<reference evidence="1 2" key="1">
    <citation type="submission" date="2018-06" db="EMBL/GenBank/DDBJ databases">
        <title>Comparative genomics reveals the genomic features of Rhizophagus irregularis, R. cerebriforme, R. diaphanum and Gigaspora rosea, and their symbiotic lifestyle signature.</title>
        <authorList>
            <person name="Morin E."/>
            <person name="San Clemente H."/>
            <person name="Chen E.C.H."/>
            <person name="De La Providencia I."/>
            <person name="Hainaut M."/>
            <person name="Kuo A."/>
            <person name="Kohler A."/>
            <person name="Murat C."/>
            <person name="Tang N."/>
            <person name="Roy S."/>
            <person name="Loubradou J."/>
            <person name="Henrissat B."/>
            <person name="Grigoriev I.V."/>
            <person name="Corradi N."/>
            <person name="Roux C."/>
            <person name="Martin F.M."/>
        </authorList>
    </citation>
    <scope>NUCLEOTIDE SEQUENCE [LARGE SCALE GENOMIC DNA]</scope>
    <source>
        <strain evidence="1 2">DAOM 227022</strain>
    </source>
</reference>
<name>A0A397T079_9GLOM</name>
<dbReference type="SUPFAM" id="SSF53098">
    <property type="entry name" value="Ribonuclease H-like"/>
    <property type="match status" value="1"/>
</dbReference>
<evidence type="ECO:0008006" key="3">
    <source>
        <dbReference type="Google" id="ProtNLM"/>
    </source>
</evidence>
<protein>
    <recommendedName>
        <fullName evidence="3">DUF659 domain-containing protein</fullName>
    </recommendedName>
</protein>
<dbReference type="Proteomes" id="UP000265703">
    <property type="component" value="Unassembled WGS sequence"/>
</dbReference>
<evidence type="ECO:0000313" key="1">
    <source>
        <dbReference type="EMBL" id="RIA89645.1"/>
    </source>
</evidence>
<dbReference type="STRING" id="658196.A0A397T079"/>
<dbReference type="InterPro" id="IPR012337">
    <property type="entry name" value="RNaseH-like_sf"/>
</dbReference>
<proteinExistence type="predicted"/>
<dbReference type="OrthoDB" id="2406733at2759"/>
<evidence type="ECO:0000313" key="2">
    <source>
        <dbReference type="Proteomes" id="UP000265703"/>
    </source>
</evidence>
<gene>
    <name evidence="1" type="ORF">C1645_824518</name>
</gene>
<comment type="caution">
    <text evidence="1">The sequence shown here is derived from an EMBL/GenBank/DDBJ whole genome shotgun (WGS) entry which is preliminary data.</text>
</comment>
<sequence length="399" mass="46959">MVVMDLVKAFVKANISLEKVNALQPFFRKYCREGGAVPQADALRRNYLPEIYRQHIEDLKEILRINRHHDNTRLVAVDYLNSVNNVTIGQLIVRTLIEWSLPFNFSRLPVSDSESYMEKCYREVLKPIMPQLIHSPCLAHILNLISKNLLANIKKTFVLAKARRARYLLFLSRNGVQNPTSVPLSVATRWNSWFKMAFYVNDHYQYLRNFYLEEQKNDSNDVIENMQENLPLFPFIEGRLEQLDAYINNGIMMKNFDGSLITLIQNLNFSPESFHSIFKSAFDVAVTKYRDHILNHSRHELFKAAQIFDPKFIILTSNLDILSYSTFIVEFTNPSCDLLQEWTIYCNFDLHLIEYLNLEEFWKNVERSFSVYNNISGEDRKNLSQDSLQMLNTLYYNRM</sequence>
<organism evidence="1 2">
    <name type="scientific">Glomus cerebriforme</name>
    <dbReference type="NCBI Taxonomy" id="658196"/>
    <lineage>
        <taxon>Eukaryota</taxon>
        <taxon>Fungi</taxon>
        <taxon>Fungi incertae sedis</taxon>
        <taxon>Mucoromycota</taxon>
        <taxon>Glomeromycotina</taxon>
        <taxon>Glomeromycetes</taxon>
        <taxon>Glomerales</taxon>
        <taxon>Glomeraceae</taxon>
        <taxon>Glomus</taxon>
    </lineage>
</organism>